<evidence type="ECO:0000313" key="2">
    <source>
        <dbReference type="EMBL" id="MFB9073266.1"/>
    </source>
</evidence>
<comment type="caution">
    <text evidence="2">The sequence shown here is derived from an EMBL/GenBank/DDBJ whole genome shotgun (WGS) entry which is preliminary data.</text>
</comment>
<sequence>MDHHPGWFLRPPGGGRGPLGPLHGGRRRHHGGAGPPAGVAPGPPALSVEFGWVFKPDTHPNSTESGRQGVPQSSANMSGTDSSPVTVP</sequence>
<accession>A0ABV5G2W0</accession>
<reference evidence="2 3" key="1">
    <citation type="submission" date="2024-09" db="EMBL/GenBank/DDBJ databases">
        <authorList>
            <person name="Sun Q."/>
            <person name="Mori K."/>
        </authorList>
    </citation>
    <scope>NUCLEOTIDE SEQUENCE [LARGE SCALE GENOMIC DNA]</scope>
    <source>
        <strain evidence="2 3">CCM 7609</strain>
    </source>
</reference>
<evidence type="ECO:0000313" key="3">
    <source>
        <dbReference type="Proteomes" id="UP001589575"/>
    </source>
</evidence>
<keyword evidence="3" id="KW-1185">Reference proteome</keyword>
<feature type="compositionally biased region" description="Polar residues" evidence="1">
    <location>
        <begin position="59"/>
        <end position="88"/>
    </location>
</feature>
<dbReference type="EMBL" id="JBHMFI010000001">
    <property type="protein sequence ID" value="MFB9073266.1"/>
    <property type="molecule type" value="Genomic_DNA"/>
</dbReference>
<feature type="region of interest" description="Disordered" evidence="1">
    <location>
        <begin position="1"/>
        <end position="88"/>
    </location>
</feature>
<proteinExistence type="predicted"/>
<gene>
    <name evidence="2" type="ORF">ACFFX0_19515</name>
</gene>
<name>A0ABV5G2W0_9MICC</name>
<evidence type="ECO:0000256" key="1">
    <source>
        <dbReference type="SAM" id="MobiDB-lite"/>
    </source>
</evidence>
<organism evidence="2 3">
    <name type="scientific">Citricoccus parietis</name>
    <dbReference type="NCBI Taxonomy" id="592307"/>
    <lineage>
        <taxon>Bacteria</taxon>
        <taxon>Bacillati</taxon>
        <taxon>Actinomycetota</taxon>
        <taxon>Actinomycetes</taxon>
        <taxon>Micrococcales</taxon>
        <taxon>Micrococcaceae</taxon>
        <taxon>Citricoccus</taxon>
    </lineage>
</organism>
<protein>
    <submittedName>
        <fullName evidence="2">Uncharacterized protein</fullName>
    </submittedName>
</protein>
<dbReference type="Proteomes" id="UP001589575">
    <property type="component" value="Unassembled WGS sequence"/>
</dbReference>